<reference evidence="19 20" key="1">
    <citation type="submission" date="2018-06" db="EMBL/GenBank/DDBJ databases">
        <authorList>
            <consortium name="Pathogen Informatics"/>
            <person name="Doyle S."/>
        </authorList>
    </citation>
    <scope>NUCLEOTIDE SEQUENCE [LARGE SCALE GENOMIC DNA]</scope>
    <source>
        <strain evidence="19 20">NCTC8105</strain>
    </source>
</reference>
<dbReference type="InterPro" id="IPR018209">
    <property type="entry name" value="Pyrv_Knase_AS"/>
</dbReference>
<evidence type="ECO:0000313" key="20">
    <source>
        <dbReference type="Proteomes" id="UP000254821"/>
    </source>
</evidence>
<dbReference type="FunFam" id="2.40.33.10:FF:000001">
    <property type="entry name" value="Pyruvate kinase"/>
    <property type="match status" value="1"/>
</dbReference>
<dbReference type="EC" id="2.7.1.40" evidence="15 16"/>
<evidence type="ECO:0000259" key="17">
    <source>
        <dbReference type="Pfam" id="PF00224"/>
    </source>
</evidence>
<evidence type="ECO:0000256" key="2">
    <source>
        <dbReference type="ARBA" id="ARBA00001958"/>
    </source>
</evidence>
<evidence type="ECO:0000256" key="11">
    <source>
        <dbReference type="ARBA" id="ARBA00022842"/>
    </source>
</evidence>
<evidence type="ECO:0000256" key="15">
    <source>
        <dbReference type="NCBIfam" id="TIGR01064"/>
    </source>
</evidence>
<keyword evidence="8" id="KW-0547">Nucleotide-binding</keyword>
<dbReference type="Gene3D" id="2.40.33.10">
    <property type="entry name" value="PK beta-barrel domain-like"/>
    <property type="match status" value="1"/>
</dbReference>
<keyword evidence="12" id="KW-0630">Potassium</keyword>
<dbReference type="GO" id="GO:0016301">
    <property type="term" value="F:kinase activity"/>
    <property type="evidence" value="ECO:0007669"/>
    <property type="project" value="UniProtKB-KW"/>
</dbReference>
<dbReference type="InterPro" id="IPR015806">
    <property type="entry name" value="Pyrv_Knase_insert_dom_sf"/>
</dbReference>
<dbReference type="Pfam" id="PF00224">
    <property type="entry name" value="PK"/>
    <property type="match status" value="1"/>
</dbReference>
<evidence type="ECO:0000256" key="9">
    <source>
        <dbReference type="ARBA" id="ARBA00022777"/>
    </source>
</evidence>
<evidence type="ECO:0000259" key="18">
    <source>
        <dbReference type="Pfam" id="PF02887"/>
    </source>
</evidence>
<dbReference type="GO" id="GO:0004743">
    <property type="term" value="F:pyruvate kinase activity"/>
    <property type="evidence" value="ECO:0007669"/>
    <property type="project" value="UniProtKB-UniRule"/>
</dbReference>
<dbReference type="PROSITE" id="PS00110">
    <property type="entry name" value="PYRUVATE_KINASE"/>
    <property type="match status" value="1"/>
</dbReference>
<dbReference type="PRINTS" id="PR01050">
    <property type="entry name" value="PYRUVTKNASE"/>
</dbReference>
<gene>
    <name evidence="19" type="primary">pykF</name>
    <name evidence="19" type="ORF">NCTC8105_02348</name>
</gene>
<organism evidence="19 20">
    <name type="scientific">Hafnia alvei</name>
    <dbReference type="NCBI Taxonomy" id="569"/>
    <lineage>
        <taxon>Bacteria</taxon>
        <taxon>Pseudomonadati</taxon>
        <taxon>Pseudomonadota</taxon>
        <taxon>Gammaproteobacteria</taxon>
        <taxon>Enterobacterales</taxon>
        <taxon>Hafniaceae</taxon>
        <taxon>Hafnia</taxon>
    </lineage>
</organism>
<dbReference type="Proteomes" id="UP000254821">
    <property type="component" value="Unassembled WGS sequence"/>
</dbReference>
<comment type="cofactor">
    <cofactor evidence="2">
        <name>K(+)</name>
        <dbReference type="ChEBI" id="CHEBI:29103"/>
    </cofactor>
</comment>
<keyword evidence="6 16" id="KW-0808">Transferase</keyword>
<proteinExistence type="inferred from homology"/>
<dbReference type="NCBIfam" id="TIGR01064">
    <property type="entry name" value="pyruv_kin"/>
    <property type="match status" value="1"/>
</dbReference>
<dbReference type="UniPathway" id="UPA00109">
    <property type="reaction ID" value="UER00188"/>
</dbReference>
<dbReference type="EMBL" id="UGHP01000001">
    <property type="protein sequence ID" value="STQ80235.1"/>
    <property type="molecule type" value="Genomic_DNA"/>
</dbReference>
<dbReference type="InterPro" id="IPR015793">
    <property type="entry name" value="Pyrv_Knase_brl"/>
</dbReference>
<dbReference type="NCBIfam" id="NF006664">
    <property type="entry name" value="PRK09206.1"/>
    <property type="match status" value="1"/>
</dbReference>
<sequence length="547" mass="59029">MLSRLSILKRGEHFSASIPQLSSILSSVSTSRLPTFKFLGNVNLLSNIVLSASSLAHGNALSTLFFSIHHNLQKLNFMKKTKIVCTIGPKTESEEMLNNMLTAGMNVMRLNFSHGDYEEHGQRIKNIRAVMEKTGKKAAILLDTKGPEIRTMKLEGGKDAALTAGQTFTFTTDQSVIGNTSRVAVTYPGFAADLKIGNTVLVDDGLIGMEVIEVSETEVVCKVLNAGDLGENKGVNLPGVSIQLPALAEKDKRDLVFGCEQGVDFVAASFIRKRSDVMEIREHLKAHGGENIQIISKIENQEGLNNFDEILEASDGIMVARGDLGVEIPVEEVIFAQKMMIEKCNRARKVVITATQMLDSMIKNPRPTRAEAGDVANAILDGTDAVMLSGESAKGKYPLEAVSIMATICERTDRVMQSRIDTLHDSRKLRITEAVCRGAVETAEKLDAPLIVVATAGGKSAKAVRKYFPDAMILALTTNPVTARQLILSKGVVPMLVKEIASTDDFYRIGKEVAVESGLAQKGDIVVMVSGALVSSGTTNTASVHVL</sequence>
<dbReference type="InterPro" id="IPR015813">
    <property type="entry name" value="Pyrv/PenolPyrv_kinase-like_dom"/>
</dbReference>
<dbReference type="NCBIfam" id="NF004978">
    <property type="entry name" value="PRK06354.1"/>
    <property type="match status" value="1"/>
</dbReference>
<dbReference type="SUPFAM" id="SSF51621">
    <property type="entry name" value="Phosphoenolpyruvate/pyruvate domain"/>
    <property type="match status" value="1"/>
</dbReference>
<evidence type="ECO:0000256" key="7">
    <source>
        <dbReference type="ARBA" id="ARBA00022723"/>
    </source>
</evidence>
<keyword evidence="11 16" id="KW-0460">Magnesium</keyword>
<accession>A0A377PIR0</accession>
<evidence type="ECO:0000256" key="5">
    <source>
        <dbReference type="ARBA" id="ARBA00011881"/>
    </source>
</evidence>
<protein>
    <recommendedName>
        <fullName evidence="15 16">Pyruvate kinase</fullName>
        <ecNumber evidence="15 16">2.7.1.40</ecNumber>
    </recommendedName>
</protein>
<dbReference type="PANTHER" id="PTHR11817">
    <property type="entry name" value="PYRUVATE KINASE"/>
    <property type="match status" value="1"/>
</dbReference>
<comment type="cofactor">
    <cofactor evidence="1">
        <name>Mg(2+)</name>
        <dbReference type="ChEBI" id="CHEBI:18420"/>
    </cofactor>
</comment>
<evidence type="ECO:0000313" key="19">
    <source>
        <dbReference type="EMBL" id="STQ80235.1"/>
    </source>
</evidence>
<dbReference type="Pfam" id="PF02887">
    <property type="entry name" value="PK_C"/>
    <property type="match status" value="1"/>
</dbReference>
<dbReference type="GO" id="GO:0030955">
    <property type="term" value="F:potassium ion binding"/>
    <property type="evidence" value="ECO:0007669"/>
    <property type="project" value="UniProtKB-UniRule"/>
</dbReference>
<evidence type="ECO:0000256" key="10">
    <source>
        <dbReference type="ARBA" id="ARBA00022840"/>
    </source>
</evidence>
<comment type="subunit">
    <text evidence="5">Homotetramer.</text>
</comment>
<evidence type="ECO:0000256" key="6">
    <source>
        <dbReference type="ARBA" id="ARBA00022679"/>
    </source>
</evidence>
<dbReference type="GO" id="GO:0005524">
    <property type="term" value="F:ATP binding"/>
    <property type="evidence" value="ECO:0007669"/>
    <property type="project" value="UniProtKB-KW"/>
</dbReference>
<dbReference type="CDD" id="cd00288">
    <property type="entry name" value="Pyruvate_Kinase"/>
    <property type="match status" value="1"/>
</dbReference>
<comment type="similarity">
    <text evidence="4 16">Belongs to the pyruvate kinase family.</text>
</comment>
<dbReference type="InterPro" id="IPR001697">
    <property type="entry name" value="Pyr_Knase"/>
</dbReference>
<dbReference type="FunFam" id="3.20.20.60:FF:000001">
    <property type="entry name" value="Pyruvate kinase"/>
    <property type="match status" value="1"/>
</dbReference>
<dbReference type="InterPro" id="IPR040442">
    <property type="entry name" value="Pyrv_kinase-like_dom_sf"/>
</dbReference>
<evidence type="ECO:0000256" key="13">
    <source>
        <dbReference type="ARBA" id="ARBA00023152"/>
    </source>
</evidence>
<evidence type="ECO:0000256" key="8">
    <source>
        <dbReference type="ARBA" id="ARBA00022741"/>
    </source>
</evidence>
<dbReference type="GO" id="GO:0006950">
    <property type="term" value="P:response to stress"/>
    <property type="evidence" value="ECO:0007669"/>
    <property type="project" value="UniProtKB-ARBA"/>
</dbReference>
<dbReference type="AlphaFoldDB" id="A0A377PIR0"/>
<dbReference type="InterPro" id="IPR036918">
    <property type="entry name" value="Pyrv_Knase_C_sf"/>
</dbReference>
<keyword evidence="13 16" id="KW-0324">Glycolysis</keyword>
<evidence type="ECO:0000256" key="4">
    <source>
        <dbReference type="ARBA" id="ARBA00008663"/>
    </source>
</evidence>
<comment type="catalytic activity">
    <reaction evidence="16">
        <text>pyruvate + ATP = phosphoenolpyruvate + ADP + H(+)</text>
        <dbReference type="Rhea" id="RHEA:18157"/>
        <dbReference type="ChEBI" id="CHEBI:15361"/>
        <dbReference type="ChEBI" id="CHEBI:15378"/>
        <dbReference type="ChEBI" id="CHEBI:30616"/>
        <dbReference type="ChEBI" id="CHEBI:58702"/>
        <dbReference type="ChEBI" id="CHEBI:456216"/>
        <dbReference type="EC" id="2.7.1.40"/>
    </reaction>
</comment>
<dbReference type="InterPro" id="IPR011037">
    <property type="entry name" value="Pyrv_Knase-like_insert_dom_sf"/>
</dbReference>
<dbReference type="GO" id="GO:0000287">
    <property type="term" value="F:magnesium ion binding"/>
    <property type="evidence" value="ECO:0007669"/>
    <property type="project" value="UniProtKB-UniRule"/>
</dbReference>
<dbReference type="Gene3D" id="3.20.20.60">
    <property type="entry name" value="Phosphoenolpyruvate-binding domains"/>
    <property type="match status" value="1"/>
</dbReference>
<dbReference type="SUPFAM" id="SSF50800">
    <property type="entry name" value="PK beta-barrel domain-like"/>
    <property type="match status" value="1"/>
</dbReference>
<dbReference type="NCBIfam" id="NF004491">
    <property type="entry name" value="PRK05826.1"/>
    <property type="match status" value="1"/>
</dbReference>
<feature type="domain" description="Pyruvate kinase barrel" evidence="17">
    <location>
        <begin position="78"/>
        <end position="402"/>
    </location>
</feature>
<evidence type="ECO:0000256" key="16">
    <source>
        <dbReference type="RuleBase" id="RU000504"/>
    </source>
</evidence>
<comment type="pathway">
    <text evidence="3 16">Carbohydrate degradation; glycolysis; pyruvate from D-glyceraldehyde 3-phosphate: step 5/5.</text>
</comment>
<feature type="domain" description="Pyruvate kinase C-terminal" evidence="18">
    <location>
        <begin position="433"/>
        <end position="545"/>
    </location>
</feature>
<keyword evidence="10" id="KW-0067">ATP-binding</keyword>
<evidence type="ECO:0000256" key="3">
    <source>
        <dbReference type="ARBA" id="ARBA00004997"/>
    </source>
</evidence>
<evidence type="ECO:0000256" key="12">
    <source>
        <dbReference type="ARBA" id="ARBA00022958"/>
    </source>
</evidence>
<dbReference type="InterPro" id="IPR015795">
    <property type="entry name" value="Pyrv_Knase_C"/>
</dbReference>
<keyword evidence="9 16" id="KW-0418">Kinase</keyword>
<keyword evidence="7" id="KW-0479">Metal-binding</keyword>
<evidence type="ECO:0000256" key="14">
    <source>
        <dbReference type="ARBA" id="ARBA00023317"/>
    </source>
</evidence>
<dbReference type="SUPFAM" id="SSF52935">
    <property type="entry name" value="PK C-terminal domain-like"/>
    <property type="match status" value="1"/>
</dbReference>
<evidence type="ECO:0000256" key="1">
    <source>
        <dbReference type="ARBA" id="ARBA00001946"/>
    </source>
</evidence>
<name>A0A377PIR0_HAFAL</name>
<dbReference type="FunFam" id="3.40.1380.20:FF:000003">
    <property type="entry name" value="Pyruvate kinase"/>
    <property type="match status" value="1"/>
</dbReference>
<dbReference type="Gene3D" id="3.40.1380.20">
    <property type="entry name" value="Pyruvate kinase, C-terminal domain"/>
    <property type="match status" value="1"/>
</dbReference>
<keyword evidence="14 19" id="KW-0670">Pyruvate</keyword>